<comment type="caution">
    <text evidence="2">The sequence shown here is derived from an EMBL/GenBank/DDBJ whole genome shotgun (WGS) entry which is preliminary data.</text>
</comment>
<keyword evidence="3" id="KW-1185">Reference proteome</keyword>
<evidence type="ECO:0000313" key="3">
    <source>
        <dbReference type="Proteomes" id="UP000691718"/>
    </source>
</evidence>
<dbReference type="AlphaFoldDB" id="A0A8S3X0H3"/>
<protein>
    <submittedName>
        <fullName evidence="2">(apollo) hypothetical protein</fullName>
    </submittedName>
</protein>
<accession>A0A8S3X0H3</accession>
<feature type="region of interest" description="Disordered" evidence="1">
    <location>
        <begin position="148"/>
        <end position="178"/>
    </location>
</feature>
<dbReference type="Proteomes" id="UP000691718">
    <property type="component" value="Unassembled WGS sequence"/>
</dbReference>
<feature type="compositionally biased region" description="Basic and acidic residues" evidence="1">
    <location>
        <begin position="148"/>
        <end position="159"/>
    </location>
</feature>
<proteinExistence type="predicted"/>
<evidence type="ECO:0000313" key="2">
    <source>
        <dbReference type="EMBL" id="CAG4992549.1"/>
    </source>
</evidence>
<evidence type="ECO:0000256" key="1">
    <source>
        <dbReference type="SAM" id="MobiDB-lite"/>
    </source>
</evidence>
<reference evidence="2" key="1">
    <citation type="submission" date="2021-04" db="EMBL/GenBank/DDBJ databases">
        <authorList>
            <person name="Tunstrom K."/>
        </authorList>
    </citation>
    <scope>NUCLEOTIDE SEQUENCE</scope>
</reference>
<feature type="compositionally biased region" description="Basic residues" evidence="1">
    <location>
        <begin position="160"/>
        <end position="175"/>
    </location>
</feature>
<organism evidence="2 3">
    <name type="scientific">Parnassius apollo</name>
    <name type="common">Apollo butterfly</name>
    <name type="synonym">Papilio apollo</name>
    <dbReference type="NCBI Taxonomy" id="110799"/>
    <lineage>
        <taxon>Eukaryota</taxon>
        <taxon>Metazoa</taxon>
        <taxon>Ecdysozoa</taxon>
        <taxon>Arthropoda</taxon>
        <taxon>Hexapoda</taxon>
        <taxon>Insecta</taxon>
        <taxon>Pterygota</taxon>
        <taxon>Neoptera</taxon>
        <taxon>Endopterygota</taxon>
        <taxon>Lepidoptera</taxon>
        <taxon>Glossata</taxon>
        <taxon>Ditrysia</taxon>
        <taxon>Papilionoidea</taxon>
        <taxon>Papilionidae</taxon>
        <taxon>Parnassiinae</taxon>
        <taxon>Parnassini</taxon>
        <taxon>Parnassius</taxon>
        <taxon>Parnassius</taxon>
    </lineage>
</organism>
<name>A0A8S3X0H3_PARAO</name>
<dbReference type="OrthoDB" id="4327074at2759"/>
<dbReference type="EMBL" id="CAJQZP010000885">
    <property type="protein sequence ID" value="CAG4992549.1"/>
    <property type="molecule type" value="Genomic_DNA"/>
</dbReference>
<gene>
    <name evidence="2" type="ORF">PAPOLLO_LOCUS12333</name>
</gene>
<sequence>MGFINDWPNNIVEPEESKLVPISEEIDFDKIVECSDEGNKTIEDLSQEPHFELINHSVQIHNTPEDQNIDLPKSQSVQIISVQCNPSLTASMNMKNLTPVKLKDILILPKTPIRKGVKNSVKTPFVLTSAQWKAQESEEIRIKEEKSEGIKKRKEERERKKIKNEKRPVPKKQKNKTNDEISKILFSEKFYKFDSEDTIVQNKENDQELIDILDREHRGGSIGNRTYTTAEIEKNLTELDN</sequence>